<accession>A0ABU7Z5H5</accession>
<proteinExistence type="predicted"/>
<organism evidence="1 2">
    <name type="scientific">Isoptericola haloaureus</name>
    <dbReference type="NCBI Taxonomy" id="1542902"/>
    <lineage>
        <taxon>Bacteria</taxon>
        <taxon>Bacillati</taxon>
        <taxon>Actinomycetota</taxon>
        <taxon>Actinomycetes</taxon>
        <taxon>Micrococcales</taxon>
        <taxon>Promicromonosporaceae</taxon>
        <taxon>Isoptericola</taxon>
    </lineage>
</organism>
<protein>
    <submittedName>
        <fullName evidence="1">Uncharacterized protein</fullName>
    </submittedName>
</protein>
<dbReference type="Gene3D" id="3.40.50.300">
    <property type="entry name" value="P-loop containing nucleotide triphosphate hydrolases"/>
    <property type="match status" value="1"/>
</dbReference>
<evidence type="ECO:0000313" key="1">
    <source>
        <dbReference type="EMBL" id="MEG3614657.1"/>
    </source>
</evidence>
<name>A0ABU7Z5H5_9MICO</name>
<reference evidence="1" key="2">
    <citation type="submission" date="2024-02" db="EMBL/GenBank/DDBJ databases">
        <authorList>
            <person name="Prathaban M."/>
            <person name="Mythili R."/>
            <person name="Sharmila Devi N."/>
            <person name="Sobanaa M."/>
            <person name="Prathiviraj R."/>
            <person name="Selvin J."/>
        </authorList>
    </citation>
    <scope>NUCLEOTIDE SEQUENCE</scope>
    <source>
        <strain evidence="1">MP1014</strain>
    </source>
</reference>
<comment type="caution">
    <text evidence="1">The sequence shown here is derived from an EMBL/GenBank/DDBJ whole genome shotgun (WGS) entry which is preliminary data.</text>
</comment>
<dbReference type="RefSeq" id="WP_332901420.1">
    <property type="nucleotide sequence ID" value="NZ_JBAGLP010000116.1"/>
</dbReference>
<keyword evidence="2" id="KW-1185">Reference proteome</keyword>
<dbReference type="EMBL" id="JBAGLP010000116">
    <property type="protein sequence ID" value="MEG3614657.1"/>
    <property type="molecule type" value="Genomic_DNA"/>
</dbReference>
<evidence type="ECO:0000313" key="2">
    <source>
        <dbReference type="Proteomes" id="UP001310387"/>
    </source>
</evidence>
<dbReference type="SUPFAM" id="SSF52540">
    <property type="entry name" value="P-loop containing nucleoside triphosphate hydrolases"/>
    <property type="match status" value="1"/>
</dbReference>
<dbReference type="Proteomes" id="UP001310387">
    <property type="component" value="Unassembled WGS sequence"/>
</dbReference>
<reference evidence="1" key="1">
    <citation type="journal article" date="2024" name="Antonie Van Leeuwenhoek">
        <title>Isoptericola haloaureus sp. nov., a dimorphic actinobacterium isolated from mangrove sediments of southeast India, implicating biosaline agricultural significance through nitrogen fixation and salt tolerance genes.</title>
        <authorList>
            <person name="Prathaban M."/>
            <person name="Prathiviraj R."/>
            <person name="Ravichandran M."/>
            <person name="Natarajan S.D."/>
            <person name="Sobanaa M."/>
            <person name="Hari Krishna Kumar S."/>
            <person name="Chandrasekar V."/>
            <person name="Selvin J."/>
        </authorList>
    </citation>
    <scope>NUCLEOTIDE SEQUENCE</scope>
    <source>
        <strain evidence="1">MP1014</strain>
    </source>
</reference>
<dbReference type="InterPro" id="IPR027417">
    <property type="entry name" value="P-loop_NTPase"/>
</dbReference>
<sequence>MLREIGWGRQVIVSSDPKGEWVPLARALSGQVVAVGPGSGNVINPLDEGTRPPDVDPATWRGLVGSRRSLALESICTTLRPGRVLDEFERTVLDRVVEAIDSGDVVATVAAVVDWLERPPSTLRDELGDAGAEAPTALRLVLGRLVRGPLAGMFDGDSTVALDPVAPITVVDTSAIVGAAPELRAIAQAATSAWIDATLRSGDGRWRCVVSEEGWDELRNRAQARAMDERLRMTSQWRCSNWLIFHELADITQFGEAGSAHRNQVKGIITKSAIKILYKQSAASMALLDEIVRPTQAEADLLASLPQGVGVWHIGESTPVLVAPIAGPTAYALIDTSAGREG</sequence>
<gene>
    <name evidence="1" type="ORF">V5O49_05915</name>
</gene>